<dbReference type="PROSITE" id="PS51819">
    <property type="entry name" value="VOC"/>
    <property type="match status" value="3"/>
</dbReference>
<evidence type="ECO:0000313" key="3">
    <source>
        <dbReference type="Proteomes" id="UP000011666"/>
    </source>
</evidence>
<dbReference type="Pfam" id="PF00903">
    <property type="entry name" value="Glyoxalase"/>
    <property type="match status" value="2"/>
</dbReference>
<evidence type="ECO:0000313" key="2">
    <source>
        <dbReference type="EMBL" id="GAC70547.1"/>
    </source>
</evidence>
<dbReference type="PANTHER" id="PTHR33993">
    <property type="entry name" value="GLYOXALASE-RELATED"/>
    <property type="match status" value="1"/>
</dbReference>
<protein>
    <recommendedName>
        <fullName evidence="1">VOC domain-containing protein</fullName>
    </recommendedName>
</protein>
<dbReference type="RefSeq" id="WP_007624654.1">
    <property type="nucleotide sequence ID" value="NZ_BANX01000036.1"/>
</dbReference>
<name>M0QRZ3_9ACTN</name>
<dbReference type="OrthoDB" id="9795306at2"/>
<dbReference type="InterPro" id="IPR052164">
    <property type="entry name" value="Anthracycline_SecMetBiosynth"/>
</dbReference>
<sequence>MSTHDGTEFSGAADPFTALRASDLRTPEPLAPDSEFARSLRDRLERGATLPRGVVMSSTTIETRETDTPVGASTSPDTATEVVERPGALPYLTVAGARDAIDWYVASLGARLRGEPIVMDDDRIGHAELEIGGGVIYIADEFADIGLTGPAPGHVSVSLMLPVADTDSALETARRGGATIQREPYEGYGTRGATIIDPFGHRWMLTGPSATPPPSTVRAGDVGYMSLNTPDVERAVAFYGAVLGWEYDEATRRVTNVGHPLGVVESDGPGTLFGAYAVDDLDAARERIVAAGGRAEQAVTRNGRTVLDAVDDAGVAFAVYVPDPGDARLDQHPSGVGEMSYLTVSTRDSERFRRFYGSVLGWEFTAGRMADGWEADDVHPQVGIAGGADREVAVPMWNVADIDAAVQRVRDAGGRVITDPDPQPYGIMALCADDQETEFYLGQLF</sequence>
<organism evidence="2 3">
    <name type="scientific">Gordonia soli NBRC 108243</name>
    <dbReference type="NCBI Taxonomy" id="1223545"/>
    <lineage>
        <taxon>Bacteria</taxon>
        <taxon>Bacillati</taxon>
        <taxon>Actinomycetota</taxon>
        <taxon>Actinomycetes</taxon>
        <taxon>Mycobacteriales</taxon>
        <taxon>Gordoniaceae</taxon>
        <taxon>Gordonia</taxon>
    </lineage>
</organism>
<dbReference type="Gene3D" id="3.10.180.10">
    <property type="entry name" value="2,3-Dihydroxybiphenyl 1,2-Dioxygenase, domain 1"/>
    <property type="match status" value="2"/>
</dbReference>
<dbReference type="AlphaFoldDB" id="M0QRZ3"/>
<keyword evidence="3" id="KW-1185">Reference proteome</keyword>
<dbReference type="Proteomes" id="UP000011666">
    <property type="component" value="Unassembled WGS sequence"/>
</dbReference>
<dbReference type="EMBL" id="BANX01000036">
    <property type="protein sequence ID" value="GAC70547.1"/>
    <property type="molecule type" value="Genomic_DNA"/>
</dbReference>
<dbReference type="Pfam" id="PF18029">
    <property type="entry name" value="Glyoxalase_6"/>
    <property type="match status" value="1"/>
</dbReference>
<dbReference type="InterPro" id="IPR041581">
    <property type="entry name" value="Glyoxalase_6"/>
</dbReference>
<comment type="caution">
    <text evidence="2">The sequence shown here is derived from an EMBL/GenBank/DDBJ whole genome shotgun (WGS) entry which is preliminary data.</text>
</comment>
<dbReference type="InterPro" id="IPR004360">
    <property type="entry name" value="Glyas_Fos-R_dOase_dom"/>
</dbReference>
<dbReference type="Gene3D" id="3.30.720.120">
    <property type="match status" value="1"/>
</dbReference>
<dbReference type="InterPro" id="IPR029068">
    <property type="entry name" value="Glyas_Bleomycin-R_OHBP_Dase"/>
</dbReference>
<reference evidence="2 3" key="1">
    <citation type="submission" date="2013-01" db="EMBL/GenBank/DDBJ databases">
        <title>Whole genome shotgun sequence of Gordonia soli NBRC 108243.</title>
        <authorList>
            <person name="Isaki-Nakamura S."/>
            <person name="Hosoyama A."/>
            <person name="Tsuchikane K."/>
            <person name="Ando Y."/>
            <person name="Baba S."/>
            <person name="Ohji S."/>
            <person name="Hamada M."/>
            <person name="Tamura T."/>
            <person name="Yamazoe A."/>
            <person name="Yamazaki S."/>
            <person name="Fujita N."/>
        </authorList>
    </citation>
    <scope>NUCLEOTIDE SEQUENCE [LARGE SCALE GENOMIC DNA]</scope>
    <source>
        <strain evidence="2 3">NBRC 108243</strain>
    </source>
</reference>
<dbReference type="SUPFAM" id="SSF54593">
    <property type="entry name" value="Glyoxalase/Bleomycin resistance protein/Dihydroxybiphenyl dioxygenase"/>
    <property type="match status" value="2"/>
</dbReference>
<accession>M0QRZ3</accession>
<feature type="domain" description="VOC" evidence="1">
    <location>
        <begin position="221"/>
        <end position="334"/>
    </location>
</feature>
<evidence type="ECO:0000259" key="1">
    <source>
        <dbReference type="PROSITE" id="PS51819"/>
    </source>
</evidence>
<proteinExistence type="predicted"/>
<feature type="domain" description="VOC" evidence="1">
    <location>
        <begin position="85"/>
        <end position="208"/>
    </location>
</feature>
<dbReference type="eggNOG" id="COG3324">
    <property type="taxonomic scope" value="Bacteria"/>
</dbReference>
<dbReference type="Gene3D" id="3.30.720.110">
    <property type="match status" value="1"/>
</dbReference>
<feature type="domain" description="VOC" evidence="1">
    <location>
        <begin position="338"/>
        <end position="444"/>
    </location>
</feature>
<gene>
    <name evidence="2" type="ORF">GS4_36_00330</name>
</gene>
<dbReference type="eggNOG" id="COG2764">
    <property type="taxonomic scope" value="Bacteria"/>
</dbReference>
<dbReference type="InterPro" id="IPR037523">
    <property type="entry name" value="VOC_core"/>
</dbReference>
<dbReference type="PANTHER" id="PTHR33993:SF14">
    <property type="entry name" value="GB|AAF24581.1"/>
    <property type="match status" value="1"/>
</dbReference>
<dbReference type="STRING" id="1223545.GS4_36_00330"/>